<organism evidence="11 12">
    <name type="scientific">Parthenolecanium corni</name>
    <dbReference type="NCBI Taxonomy" id="536013"/>
    <lineage>
        <taxon>Eukaryota</taxon>
        <taxon>Metazoa</taxon>
        <taxon>Ecdysozoa</taxon>
        <taxon>Arthropoda</taxon>
        <taxon>Hexapoda</taxon>
        <taxon>Insecta</taxon>
        <taxon>Pterygota</taxon>
        <taxon>Neoptera</taxon>
        <taxon>Paraneoptera</taxon>
        <taxon>Hemiptera</taxon>
        <taxon>Sternorrhyncha</taxon>
        <taxon>Coccoidea</taxon>
        <taxon>Coccidae</taxon>
        <taxon>Parthenolecanium</taxon>
    </lineage>
</organism>
<comment type="similarity">
    <text evidence="2">Belongs to the tectonic family.</text>
</comment>
<evidence type="ECO:0000256" key="1">
    <source>
        <dbReference type="ARBA" id="ARBA00004120"/>
    </source>
</evidence>
<accession>A0AAN9THB3</accession>
<evidence type="ECO:0000259" key="9">
    <source>
        <dbReference type="Pfam" id="PF07773"/>
    </source>
</evidence>
<evidence type="ECO:0000313" key="12">
    <source>
        <dbReference type="Proteomes" id="UP001367676"/>
    </source>
</evidence>
<keyword evidence="4" id="KW-0732">Signal</keyword>
<dbReference type="Pfam" id="PF07162">
    <property type="entry name" value="B9-C2"/>
    <property type="match status" value="1"/>
</dbReference>
<evidence type="ECO:0000256" key="2">
    <source>
        <dbReference type="ARBA" id="ARBA00007633"/>
    </source>
</evidence>
<evidence type="ECO:0000256" key="4">
    <source>
        <dbReference type="ARBA" id="ARBA00022729"/>
    </source>
</evidence>
<protein>
    <recommendedName>
        <fullName evidence="13">B9 domain-containing protein 2</fullName>
    </recommendedName>
</protein>
<dbReference type="InterPro" id="IPR057724">
    <property type="entry name" value="TCTN1-3_N"/>
</dbReference>
<dbReference type="GO" id="GO:0060271">
    <property type="term" value="P:cilium assembly"/>
    <property type="evidence" value="ECO:0007669"/>
    <property type="project" value="TreeGrafter"/>
</dbReference>
<dbReference type="Proteomes" id="UP001367676">
    <property type="component" value="Unassembled WGS sequence"/>
</dbReference>
<sequence length="821" mass="92939">MAEVYIIGQILGASDFPQKSLFCKWSIHAGGGWKLISGVKEGQTQIDDPVSGNFTCWCHPVDVHYATKGLQGWPKIHVQVYHFDKFGRSEIYGYGFCHIPSSPGTHKLECYTWRPVGTAHEEFRRHFLGGGIQLRSIDFIYSGDNRSGLQTEAMASMECTTLLSFFLCFQFAFSAAPTEENPATSTTTSDVCELDNSCNSSSSQPESQTEKNANISEKWKYNTSDGSTSNGSTVNVYRINETNNTINLELDESNDSLNRSTLKNETKSTNTKFKIQLEEHCFCDLNRGSCDLNCCCDRDCLYVNRDIFEACNVSQKSAEDLICPSKILNSPLLCVVRDNLYSRHFYPKQQGPFETVTVEKLLKNRNVFSWSFPSLPNDTTDEYEPPKKLEVYAIGSPLWILTNDSKLEKFRLPKSTLTSRDCDHTEPIRFLENQEAVCTHRVNNELKFECEDKNSIFNAARYFTSFSFIMNPNLTNLSSPLNCSHNCASIKPFVCEDHDFDTCTPFNVTMTPSSDKSICRRAVTDVHYKIIHNGTEGIQSVELYLQLGTVELAPDLLWSIAFHLTHQWVGQANHFALSGHPGYILGKPVITGHAIFKKRTQNLTDHSMEMSFNKGHWFTYFATKIDGECSKMRRNNILFRENIYAHCWVPVPKIKTVEQCEIFQNEIYRIMFGKHINISNVYVSSLGYPDVVDITKWTPFVFDLPASIVNESCSGIVSSVKILVLHALIGEHDDPQQSIIGVKVMGNTFDRSVQKRVKLKISISVNFYDVTNPPLRIFAEPPTYEVKLPTDFFYPFFSKGSKSADSAGVVIIGFLSLWRII</sequence>
<feature type="domain" description="Tectonic-1-3" evidence="9">
    <location>
        <begin position="579"/>
        <end position="769"/>
    </location>
</feature>
<dbReference type="AlphaFoldDB" id="A0AAN9THB3"/>
<dbReference type="PANTHER" id="PTHR14611:SF2">
    <property type="entry name" value="TECTONIC"/>
    <property type="match status" value="1"/>
</dbReference>
<keyword evidence="7" id="KW-0206">Cytoskeleton</keyword>
<reference evidence="11 12" key="1">
    <citation type="submission" date="2024-03" db="EMBL/GenBank/DDBJ databases">
        <title>Adaptation during the transition from Ophiocordyceps entomopathogen to insect associate is accompanied by gene loss and intensified selection.</title>
        <authorList>
            <person name="Ward C.M."/>
            <person name="Onetto C.A."/>
            <person name="Borneman A.R."/>
        </authorList>
    </citation>
    <scope>NUCLEOTIDE SEQUENCE [LARGE SCALE GENOMIC DNA]</scope>
    <source>
        <strain evidence="11">AWRI1</strain>
        <tissue evidence="11">Single Adult Female</tissue>
    </source>
</reference>
<evidence type="ECO:0000256" key="8">
    <source>
        <dbReference type="ARBA" id="ARBA00023273"/>
    </source>
</evidence>
<dbReference type="InterPro" id="IPR010796">
    <property type="entry name" value="C2_B9-type_dom"/>
</dbReference>
<keyword evidence="6" id="KW-0325">Glycoprotein</keyword>
<dbReference type="PANTHER" id="PTHR14611">
    <property type="entry name" value="TECTONIC FAMILY MEMBER"/>
    <property type="match status" value="1"/>
</dbReference>
<feature type="domain" description="Tectonic-1-3 N-terminal" evidence="10">
    <location>
        <begin position="262"/>
        <end position="321"/>
    </location>
</feature>
<keyword evidence="12" id="KW-1185">Reference proteome</keyword>
<dbReference type="InterPro" id="IPR011677">
    <property type="entry name" value="TCTN1-3_dom"/>
</dbReference>
<comment type="subcellular location">
    <subcellularLocation>
        <location evidence="1">Cytoplasm</location>
        <location evidence="1">Cytoskeleton</location>
        <location evidence="1">Cilium basal body</location>
    </subcellularLocation>
</comment>
<comment type="caution">
    <text evidence="11">The sequence shown here is derived from an EMBL/GenBank/DDBJ whole genome shotgun (WGS) entry which is preliminary data.</text>
</comment>
<evidence type="ECO:0000259" key="10">
    <source>
        <dbReference type="Pfam" id="PF25752"/>
    </source>
</evidence>
<keyword evidence="3" id="KW-0963">Cytoplasm</keyword>
<evidence type="ECO:0000256" key="3">
    <source>
        <dbReference type="ARBA" id="ARBA00022490"/>
    </source>
</evidence>
<evidence type="ECO:0008006" key="13">
    <source>
        <dbReference type="Google" id="ProtNLM"/>
    </source>
</evidence>
<keyword evidence="8" id="KW-0966">Cell projection</keyword>
<feature type="domain" description="Tectonic-1-3" evidence="9">
    <location>
        <begin position="392"/>
        <end position="555"/>
    </location>
</feature>
<evidence type="ECO:0000256" key="6">
    <source>
        <dbReference type="ARBA" id="ARBA00023180"/>
    </source>
</evidence>
<dbReference type="GO" id="GO:0035869">
    <property type="term" value="C:ciliary transition zone"/>
    <property type="evidence" value="ECO:0007669"/>
    <property type="project" value="TreeGrafter"/>
</dbReference>
<evidence type="ECO:0000313" key="11">
    <source>
        <dbReference type="EMBL" id="KAK7590231.1"/>
    </source>
</evidence>
<dbReference type="EMBL" id="JBBCAQ010000022">
    <property type="protein sequence ID" value="KAK7590231.1"/>
    <property type="molecule type" value="Genomic_DNA"/>
</dbReference>
<dbReference type="Pfam" id="PF25752">
    <property type="entry name" value="DUF1619_N"/>
    <property type="match status" value="1"/>
</dbReference>
<evidence type="ECO:0000256" key="5">
    <source>
        <dbReference type="ARBA" id="ARBA00022794"/>
    </source>
</evidence>
<keyword evidence="5" id="KW-0970">Cilium biogenesis/degradation</keyword>
<dbReference type="Pfam" id="PF07773">
    <property type="entry name" value="TCTN_DUF1619"/>
    <property type="match status" value="2"/>
</dbReference>
<proteinExistence type="inferred from homology"/>
<dbReference type="InterPro" id="IPR040354">
    <property type="entry name" value="TCTN1-3"/>
</dbReference>
<dbReference type="PROSITE" id="PS51381">
    <property type="entry name" value="C2_B9"/>
    <property type="match status" value="1"/>
</dbReference>
<name>A0AAN9THB3_9HEMI</name>
<evidence type="ECO:0000256" key="7">
    <source>
        <dbReference type="ARBA" id="ARBA00023212"/>
    </source>
</evidence>
<gene>
    <name evidence="11" type="ORF">V9T40_001844</name>
</gene>